<comment type="caution">
    <text evidence="2">The sequence shown here is derived from an EMBL/GenBank/DDBJ whole genome shotgun (WGS) entry which is preliminary data.</text>
</comment>
<name>A0A814E3U6_9BILA</name>
<dbReference type="EMBL" id="CAJNON010000098">
    <property type="protein sequence ID" value="CAF0960996.1"/>
    <property type="molecule type" value="Genomic_DNA"/>
</dbReference>
<dbReference type="Proteomes" id="UP000663891">
    <property type="component" value="Unassembled WGS sequence"/>
</dbReference>
<evidence type="ECO:0000256" key="1">
    <source>
        <dbReference type="SAM" id="SignalP"/>
    </source>
</evidence>
<accession>A0A814E3U6</accession>
<dbReference type="OrthoDB" id="189488at2759"/>
<gene>
    <name evidence="2" type="ORF">VCS650_LOCUS12599</name>
</gene>
<proteinExistence type="predicted"/>
<keyword evidence="1" id="KW-0732">Signal</keyword>
<protein>
    <submittedName>
        <fullName evidence="2">Uncharacterized protein</fullName>
    </submittedName>
</protein>
<reference evidence="2" key="1">
    <citation type="submission" date="2021-02" db="EMBL/GenBank/DDBJ databases">
        <authorList>
            <person name="Nowell W R."/>
        </authorList>
    </citation>
    <scope>NUCLEOTIDE SEQUENCE</scope>
</reference>
<evidence type="ECO:0000313" key="2">
    <source>
        <dbReference type="EMBL" id="CAF0960996.1"/>
    </source>
</evidence>
<organism evidence="2 3">
    <name type="scientific">Adineta steineri</name>
    <dbReference type="NCBI Taxonomy" id="433720"/>
    <lineage>
        <taxon>Eukaryota</taxon>
        <taxon>Metazoa</taxon>
        <taxon>Spiralia</taxon>
        <taxon>Gnathifera</taxon>
        <taxon>Rotifera</taxon>
        <taxon>Eurotatoria</taxon>
        <taxon>Bdelloidea</taxon>
        <taxon>Adinetida</taxon>
        <taxon>Adinetidae</taxon>
        <taxon>Adineta</taxon>
    </lineage>
</organism>
<dbReference type="AlphaFoldDB" id="A0A814E3U6"/>
<evidence type="ECO:0000313" key="3">
    <source>
        <dbReference type="Proteomes" id="UP000663891"/>
    </source>
</evidence>
<sequence>MLVITLIISFFVSLLITSTRTDQNCECANTNNQTYVPYQLPVGQSPVSNLVPNGAQLYPLYETCRLIPYGYAYNPSVDCLSNTSNRVVDPIIPLFFSPSMIIAATLLEKFIQEHYDSSPKPSITNFTVLVNQTLTTILSVVDVIAQLHLSLDDFSCYTAEEQTGIEIGFFNYKWSSFNITFDHNIICAVDIKQGYVELYVDDQSQLTLQTFVRGLEQSVTQNGNVTIKYPRDFDQSPFHATLLTADYRFPYDCMTEKLEDYMTNSQNQVFKMPITIEVCCFITQDTITHQIKYYSAATSTNPLNPCIVDLY</sequence>
<feature type="signal peptide" evidence="1">
    <location>
        <begin position="1"/>
        <end position="21"/>
    </location>
</feature>
<feature type="chain" id="PRO_5032910119" evidence="1">
    <location>
        <begin position="22"/>
        <end position="311"/>
    </location>
</feature>